<sequence length="119" mass="13792">MQHINHWPDITKLDLPNTVSQALYQQLSEPFDTESSAREFWNETSTTLIILDPSDFIQTIKRETAWKQIEFTLTYPEYITPLKLNYQLMLAITNDSGSGIYLVIPPELSHLISDYKNSL</sequence>
<keyword evidence="2" id="KW-1185">Reference proteome</keyword>
<comment type="caution">
    <text evidence="1">The sequence shown here is derived from an EMBL/GenBank/DDBJ whole genome shotgun (WGS) entry which is preliminary data.</text>
</comment>
<protein>
    <submittedName>
        <fullName evidence="1">Uncharacterized protein</fullName>
    </submittedName>
</protein>
<dbReference type="Proteomes" id="UP000254266">
    <property type="component" value="Unassembled WGS sequence"/>
</dbReference>
<name>A0A370DDT6_9GAMM</name>
<dbReference type="EMBL" id="QFXC01000011">
    <property type="protein sequence ID" value="RDH82467.1"/>
    <property type="molecule type" value="Genomic_DNA"/>
</dbReference>
<accession>A0A370DDT6</accession>
<evidence type="ECO:0000313" key="2">
    <source>
        <dbReference type="Proteomes" id="UP000254266"/>
    </source>
</evidence>
<reference evidence="1 2" key="1">
    <citation type="journal article" date="2018" name="ISME J.">
        <title>Endosymbiont genomes yield clues of tubeworm success.</title>
        <authorList>
            <person name="Li Y."/>
            <person name="Liles M.R."/>
            <person name="Halanych K.M."/>
        </authorList>
    </citation>
    <scope>NUCLEOTIDE SEQUENCE [LARGE SCALE GENOMIC DNA]</scope>
    <source>
        <strain evidence="1">A1464</strain>
    </source>
</reference>
<proteinExistence type="predicted"/>
<dbReference type="AlphaFoldDB" id="A0A370DDT6"/>
<gene>
    <name evidence="1" type="ORF">DIZ80_09250</name>
</gene>
<organism evidence="1 2">
    <name type="scientific">endosymbiont of Galathealinum brachiosum</name>
    <dbReference type="NCBI Taxonomy" id="2200906"/>
    <lineage>
        <taxon>Bacteria</taxon>
        <taxon>Pseudomonadati</taxon>
        <taxon>Pseudomonadota</taxon>
        <taxon>Gammaproteobacteria</taxon>
        <taxon>sulfur-oxidizing symbionts</taxon>
    </lineage>
</organism>
<evidence type="ECO:0000313" key="1">
    <source>
        <dbReference type="EMBL" id="RDH82467.1"/>
    </source>
</evidence>